<keyword evidence="4" id="KW-1185">Reference proteome</keyword>
<dbReference type="InterPro" id="IPR000073">
    <property type="entry name" value="AB_hydrolase_1"/>
</dbReference>
<gene>
    <name evidence="3" type="ORF">CLV67_1461</name>
</gene>
<name>A0A2T0JC18_9ACTN</name>
<feature type="domain" description="AB hydrolase-1" evidence="2">
    <location>
        <begin position="12"/>
        <end position="125"/>
    </location>
</feature>
<dbReference type="EMBL" id="PVMZ01000046">
    <property type="protein sequence ID" value="PRX05088.1"/>
    <property type="molecule type" value="Genomic_DNA"/>
</dbReference>
<dbReference type="Gene3D" id="3.40.50.1820">
    <property type="entry name" value="alpha/beta hydrolase"/>
    <property type="match status" value="1"/>
</dbReference>
<dbReference type="Proteomes" id="UP000239415">
    <property type="component" value="Unassembled WGS sequence"/>
</dbReference>
<evidence type="ECO:0000313" key="3">
    <source>
        <dbReference type="EMBL" id="PRX05088.1"/>
    </source>
</evidence>
<dbReference type="RefSeq" id="WP_106331103.1">
    <property type="nucleotide sequence ID" value="NZ_BOMO01000192.1"/>
</dbReference>
<dbReference type="InterPro" id="IPR000639">
    <property type="entry name" value="Epox_hydrolase-like"/>
</dbReference>
<accession>A0A2T0JC18</accession>
<proteinExistence type="predicted"/>
<dbReference type="AlphaFoldDB" id="A0A2T0JC18"/>
<dbReference type="GO" id="GO:0016787">
    <property type="term" value="F:hydrolase activity"/>
    <property type="evidence" value="ECO:0007669"/>
    <property type="project" value="UniProtKB-KW"/>
</dbReference>
<evidence type="ECO:0000259" key="2">
    <source>
        <dbReference type="Pfam" id="PF00561"/>
    </source>
</evidence>
<dbReference type="Pfam" id="PF00561">
    <property type="entry name" value="Abhydrolase_1"/>
    <property type="match status" value="1"/>
</dbReference>
<comment type="caution">
    <text evidence="3">The sequence shown here is derived from an EMBL/GenBank/DDBJ whole genome shotgun (WGS) entry which is preliminary data.</text>
</comment>
<dbReference type="PANTHER" id="PTHR43798">
    <property type="entry name" value="MONOACYLGLYCEROL LIPASE"/>
    <property type="match status" value="1"/>
</dbReference>
<dbReference type="OrthoDB" id="495620at2"/>
<organism evidence="3 4">
    <name type="scientific">Actinoplanes italicus</name>
    <dbReference type="NCBI Taxonomy" id="113567"/>
    <lineage>
        <taxon>Bacteria</taxon>
        <taxon>Bacillati</taxon>
        <taxon>Actinomycetota</taxon>
        <taxon>Actinomycetes</taxon>
        <taxon>Micromonosporales</taxon>
        <taxon>Micromonosporaceae</taxon>
        <taxon>Actinoplanes</taxon>
    </lineage>
</organism>
<dbReference type="SUPFAM" id="SSF53474">
    <property type="entry name" value="alpha/beta-Hydrolases"/>
    <property type="match status" value="1"/>
</dbReference>
<dbReference type="PANTHER" id="PTHR43798:SF31">
    <property type="entry name" value="AB HYDROLASE SUPERFAMILY PROTEIN YCLE"/>
    <property type="match status" value="1"/>
</dbReference>
<dbReference type="PRINTS" id="PR00111">
    <property type="entry name" value="ABHYDROLASE"/>
</dbReference>
<evidence type="ECO:0000313" key="4">
    <source>
        <dbReference type="Proteomes" id="UP000239415"/>
    </source>
</evidence>
<dbReference type="PRINTS" id="PR00412">
    <property type="entry name" value="EPOXHYDRLASE"/>
</dbReference>
<dbReference type="GO" id="GO:0016020">
    <property type="term" value="C:membrane"/>
    <property type="evidence" value="ECO:0007669"/>
    <property type="project" value="TreeGrafter"/>
</dbReference>
<sequence>MTLAHDVTGSGPAVLLLHSTVCDRRMWDPQVPALAGAGHRVVRCDMPGYGGTPVPAGRFDEAAAIAGLLDDLGADRVAIVGASGGGRLAIEFASRWPDRVTALALLCTALRGHEPSAELQAFDEREEALLEAGDITGAVDLNVEVWVGPEAEDKTRDHVRVMQRHAFEVQIAAENVPYEPFRVEPDPARITAPTLLVTGSHDLPDFRDIAIHLDGRLPQSRHLHLDWAGHLPSLERPDEINALLLDFLPSAHR</sequence>
<reference evidence="3 4" key="1">
    <citation type="submission" date="2018-03" db="EMBL/GenBank/DDBJ databases">
        <title>Genomic Encyclopedia of Archaeal and Bacterial Type Strains, Phase II (KMG-II): from individual species to whole genera.</title>
        <authorList>
            <person name="Goeker M."/>
        </authorList>
    </citation>
    <scope>NUCLEOTIDE SEQUENCE [LARGE SCALE GENOMIC DNA]</scope>
    <source>
        <strain evidence="3 4">DSM 43146</strain>
    </source>
</reference>
<dbReference type="InterPro" id="IPR050266">
    <property type="entry name" value="AB_hydrolase_sf"/>
</dbReference>
<protein>
    <submittedName>
        <fullName evidence="3">Pimeloyl-ACP methyl ester carboxylesterase</fullName>
    </submittedName>
</protein>
<dbReference type="InterPro" id="IPR029058">
    <property type="entry name" value="AB_hydrolase_fold"/>
</dbReference>
<keyword evidence="1" id="KW-0378">Hydrolase</keyword>
<evidence type="ECO:0000256" key="1">
    <source>
        <dbReference type="ARBA" id="ARBA00022801"/>
    </source>
</evidence>